<feature type="compositionally biased region" description="Basic and acidic residues" evidence="14">
    <location>
        <begin position="579"/>
        <end position="589"/>
    </location>
</feature>
<dbReference type="InterPro" id="IPR016059">
    <property type="entry name" value="DNA_ligase_ATP-dep_CS"/>
</dbReference>
<keyword evidence="6 12" id="KW-0227">DNA damage</keyword>
<dbReference type="GO" id="GO:0006281">
    <property type="term" value="P:DNA repair"/>
    <property type="evidence" value="ECO:0007669"/>
    <property type="project" value="UniProtKB-KW"/>
</dbReference>
<dbReference type="InterPro" id="IPR000977">
    <property type="entry name" value="DNA_ligase_ATP-dep"/>
</dbReference>
<evidence type="ECO:0000256" key="1">
    <source>
        <dbReference type="ARBA" id="ARBA00007572"/>
    </source>
</evidence>
<dbReference type="InterPro" id="IPR012308">
    <property type="entry name" value="DNA_ligase_ATP-dep_N"/>
</dbReference>
<dbReference type="GO" id="GO:0071897">
    <property type="term" value="P:DNA biosynthetic process"/>
    <property type="evidence" value="ECO:0007669"/>
    <property type="project" value="InterPro"/>
</dbReference>
<dbReference type="GO" id="GO:0003677">
    <property type="term" value="F:DNA binding"/>
    <property type="evidence" value="ECO:0007669"/>
    <property type="project" value="InterPro"/>
</dbReference>
<evidence type="ECO:0000259" key="15">
    <source>
        <dbReference type="PROSITE" id="PS50160"/>
    </source>
</evidence>
<evidence type="ECO:0000256" key="12">
    <source>
        <dbReference type="RuleBase" id="RU000617"/>
    </source>
</evidence>
<keyword evidence="10" id="KW-0131">Cell cycle</keyword>
<evidence type="ECO:0000256" key="5">
    <source>
        <dbReference type="ARBA" id="ARBA00022741"/>
    </source>
</evidence>
<evidence type="ECO:0000256" key="9">
    <source>
        <dbReference type="ARBA" id="ARBA00023204"/>
    </source>
</evidence>
<keyword evidence="9 12" id="KW-0234">DNA repair</keyword>
<protein>
    <recommendedName>
        <fullName evidence="12">DNA ligase</fullName>
        <ecNumber evidence="12">6.5.1.1</ecNumber>
    </recommendedName>
</protein>
<feature type="domain" description="ATP-dependent DNA ligase family profile" evidence="15">
    <location>
        <begin position="340"/>
        <end position="472"/>
    </location>
</feature>
<dbReference type="NCBIfam" id="TIGR00574">
    <property type="entry name" value="dnl1"/>
    <property type="match status" value="1"/>
</dbReference>
<dbReference type="Pfam" id="PF04675">
    <property type="entry name" value="DNA_ligase_A_N"/>
    <property type="match status" value="1"/>
</dbReference>
<keyword evidence="5 12" id="KW-0547">Nucleotide-binding</keyword>
<reference evidence="16 17" key="1">
    <citation type="journal article" date="2009" name="Appl. Environ. Microbiol.">
        <title>Community genomic and proteomic analyses of chemoautotrophic iron-oxidizing "Leptospirillum rubarum" (Group II) and "Leptospirillum ferrodiazotrophum" (Group III) bacteria in acid mine drainage biofilms.</title>
        <authorList>
            <person name="Goltsman D.S."/>
            <person name="Denef V.J."/>
            <person name="Singer S.W."/>
            <person name="VerBerkmoes N.C."/>
            <person name="Lefsrud M."/>
            <person name="Mueller R.S."/>
            <person name="Dick G.J."/>
            <person name="Sun C.L."/>
            <person name="Wheeler K.E."/>
            <person name="Zemla A."/>
            <person name="Baker B.J."/>
            <person name="Hauser L."/>
            <person name="Land M."/>
            <person name="Shah M.B."/>
            <person name="Thelen M.P."/>
            <person name="Hettich R.L."/>
            <person name="Banfield J.F."/>
        </authorList>
    </citation>
    <scope>NUCLEOTIDE SEQUENCE [LARGE SCALE GENOMIC DNA]</scope>
</reference>
<dbReference type="PROSITE" id="PS50160">
    <property type="entry name" value="DNA_LIGASE_A3"/>
    <property type="match status" value="1"/>
</dbReference>
<keyword evidence="3" id="KW-0132">Cell division</keyword>
<dbReference type="SUPFAM" id="SSF50249">
    <property type="entry name" value="Nucleic acid-binding proteins"/>
    <property type="match status" value="1"/>
</dbReference>
<name>C6HYB5_9BACT</name>
<evidence type="ECO:0000313" key="17">
    <source>
        <dbReference type="Proteomes" id="UP000009374"/>
    </source>
</evidence>
<dbReference type="Gene3D" id="2.40.50.140">
    <property type="entry name" value="Nucleic acid-binding proteins"/>
    <property type="match status" value="1"/>
</dbReference>
<evidence type="ECO:0000256" key="6">
    <source>
        <dbReference type="ARBA" id="ARBA00022763"/>
    </source>
</evidence>
<evidence type="ECO:0000256" key="13">
    <source>
        <dbReference type="RuleBase" id="RU004196"/>
    </source>
</evidence>
<organism evidence="16 17">
    <name type="scientific">Leptospirillum ferrodiazotrophum</name>
    <dbReference type="NCBI Taxonomy" id="412449"/>
    <lineage>
        <taxon>Bacteria</taxon>
        <taxon>Pseudomonadati</taxon>
        <taxon>Nitrospirota</taxon>
        <taxon>Nitrospiria</taxon>
        <taxon>Nitrospirales</taxon>
        <taxon>Nitrospiraceae</taxon>
        <taxon>Leptospirillum</taxon>
    </lineage>
</organism>
<dbReference type="PANTHER" id="PTHR45674:SF4">
    <property type="entry name" value="DNA LIGASE 1"/>
    <property type="match status" value="1"/>
</dbReference>
<evidence type="ECO:0000256" key="2">
    <source>
        <dbReference type="ARBA" id="ARBA00022598"/>
    </source>
</evidence>
<sequence>MIFDRFAEGLESLEKTSGRIDLAKGLAILLSELSPDETAKALYMVQGQLMPPFAGEPMGMAGSLLLRAIARALESLNAPLPEVDLKKRLAAIGDPGLLAESLLPPGKRPLVSLAAVYDRLLGISRLSGTGSQDDKILHLSRLLADIAPLSARFVCRFVMGRLRLGVGDATILDALVQTTVSSKGEESAMKAERKRVREELEGAYNLCSDLGRVGAVLREEGLDGIRKIAPMVGYPVRMALCERLGSGEEIIEKIGRAAVESKYDGFRCQIHCGPTGTRLFSRNLEETTSMFPEIARAASELFAGRSAIFEGEALGYDGENDSYHPFQVTITRKRKHNILEKSSEIPLKCLVFDILYLDGVSLMDRPFQERRKILEGLFPVRVRGIADRELPPEGVFGASRLIVTEDPHEVDLFFDEVVEEGFEGVIAKRLDGVYAAGSRNFNWIKLKRSYKSALSDTVDLALIGYYRGKGLRTKLGIGAVLGAVYDAGRGEFQSVARIGSGLTEEGWRDLRGLLEELRTDGPPPGVVSGLVPDFWVRPELVVSVLADELTRSPTHRAGRREGEEEGFALRFPRMVSGPRADKRAEDATTADELRRLYEIQRQRLSGKGEEGG</sequence>
<dbReference type="SUPFAM" id="SSF117018">
    <property type="entry name" value="ATP-dependent DNA ligase DNA-binding domain"/>
    <property type="match status" value="1"/>
</dbReference>
<comment type="similarity">
    <text evidence="1 13">Belongs to the ATP-dependent DNA ligase family.</text>
</comment>
<dbReference type="EC" id="6.5.1.1" evidence="12"/>
<dbReference type="InterPro" id="IPR050191">
    <property type="entry name" value="ATP-dep_DNA_ligase"/>
</dbReference>
<dbReference type="InterPro" id="IPR012310">
    <property type="entry name" value="DNA_ligase_ATP-dep_cent"/>
</dbReference>
<dbReference type="InterPro" id="IPR036599">
    <property type="entry name" value="DNA_ligase_N_sf"/>
</dbReference>
<keyword evidence="7 12" id="KW-0067">ATP-binding</keyword>
<evidence type="ECO:0000256" key="4">
    <source>
        <dbReference type="ARBA" id="ARBA00022705"/>
    </source>
</evidence>
<dbReference type="GO" id="GO:0006310">
    <property type="term" value="P:DNA recombination"/>
    <property type="evidence" value="ECO:0007669"/>
    <property type="project" value="UniProtKB-KW"/>
</dbReference>
<evidence type="ECO:0000256" key="10">
    <source>
        <dbReference type="ARBA" id="ARBA00023306"/>
    </source>
</evidence>
<dbReference type="SUPFAM" id="SSF56091">
    <property type="entry name" value="DNA ligase/mRNA capping enzyme, catalytic domain"/>
    <property type="match status" value="1"/>
</dbReference>
<dbReference type="Pfam" id="PF01068">
    <property type="entry name" value="DNA_ligase_A_M"/>
    <property type="match status" value="1"/>
</dbReference>
<dbReference type="GO" id="GO:0003910">
    <property type="term" value="F:DNA ligase (ATP) activity"/>
    <property type="evidence" value="ECO:0007669"/>
    <property type="project" value="UniProtKB-EC"/>
</dbReference>
<keyword evidence="4" id="KW-0235">DNA replication</keyword>
<dbReference type="InterPro" id="IPR012340">
    <property type="entry name" value="NA-bd_OB-fold"/>
</dbReference>
<feature type="region of interest" description="Disordered" evidence="14">
    <location>
        <begin position="553"/>
        <end position="589"/>
    </location>
</feature>
<comment type="catalytic activity">
    <reaction evidence="11 12">
        <text>ATP + (deoxyribonucleotide)n-3'-hydroxyl + 5'-phospho-(deoxyribonucleotide)m = (deoxyribonucleotide)n+m + AMP + diphosphate.</text>
        <dbReference type="EC" id="6.5.1.1"/>
    </reaction>
</comment>
<keyword evidence="2 12" id="KW-0436">Ligase</keyword>
<dbReference type="GO" id="GO:0005524">
    <property type="term" value="F:ATP binding"/>
    <property type="evidence" value="ECO:0007669"/>
    <property type="project" value="UniProtKB-KW"/>
</dbReference>
<dbReference type="AlphaFoldDB" id="C6HYB5"/>
<accession>C6HYB5</accession>
<dbReference type="CDD" id="cd07893">
    <property type="entry name" value="OBF_DNA_ligase"/>
    <property type="match status" value="1"/>
</dbReference>
<keyword evidence="17" id="KW-1185">Reference proteome</keyword>
<dbReference type="EMBL" id="GG693877">
    <property type="protein sequence ID" value="EES52466.1"/>
    <property type="molecule type" value="Genomic_DNA"/>
</dbReference>
<dbReference type="GO" id="GO:0006273">
    <property type="term" value="P:lagging strand elongation"/>
    <property type="evidence" value="ECO:0007669"/>
    <property type="project" value="TreeGrafter"/>
</dbReference>
<dbReference type="Gene3D" id="1.10.3260.10">
    <property type="entry name" value="DNA ligase, ATP-dependent, N-terminal domain"/>
    <property type="match status" value="1"/>
</dbReference>
<dbReference type="PANTHER" id="PTHR45674">
    <property type="entry name" value="DNA LIGASE 1/3 FAMILY MEMBER"/>
    <property type="match status" value="1"/>
</dbReference>
<dbReference type="Gene3D" id="3.30.470.30">
    <property type="entry name" value="DNA ligase/mRNA capping enzyme"/>
    <property type="match status" value="1"/>
</dbReference>
<proteinExistence type="inferred from homology"/>
<evidence type="ECO:0000256" key="8">
    <source>
        <dbReference type="ARBA" id="ARBA00023172"/>
    </source>
</evidence>
<gene>
    <name evidence="16" type="ORF">UBAL3_94170071</name>
</gene>
<dbReference type="InterPro" id="IPR012309">
    <property type="entry name" value="DNA_ligase_ATP-dep_C"/>
</dbReference>
<keyword evidence="8 12" id="KW-0233">DNA recombination</keyword>
<evidence type="ECO:0000256" key="11">
    <source>
        <dbReference type="ARBA" id="ARBA00034003"/>
    </source>
</evidence>
<evidence type="ECO:0000256" key="3">
    <source>
        <dbReference type="ARBA" id="ARBA00022618"/>
    </source>
</evidence>
<evidence type="ECO:0000313" key="16">
    <source>
        <dbReference type="EMBL" id="EES52466.1"/>
    </source>
</evidence>
<evidence type="ECO:0000256" key="7">
    <source>
        <dbReference type="ARBA" id="ARBA00022840"/>
    </source>
</evidence>
<dbReference type="CDD" id="cd07901">
    <property type="entry name" value="Adenylation_DNA_ligase_Arch_LigB"/>
    <property type="match status" value="1"/>
</dbReference>
<dbReference type="PROSITE" id="PS00697">
    <property type="entry name" value="DNA_LIGASE_A1"/>
    <property type="match status" value="1"/>
</dbReference>
<evidence type="ECO:0000256" key="14">
    <source>
        <dbReference type="SAM" id="MobiDB-lite"/>
    </source>
</evidence>
<dbReference type="Proteomes" id="UP000009374">
    <property type="component" value="Unassembled WGS sequence"/>
</dbReference>
<dbReference type="Pfam" id="PF04679">
    <property type="entry name" value="DNA_ligase_A_C"/>
    <property type="match status" value="1"/>
</dbReference>
<dbReference type="GO" id="GO:0051301">
    <property type="term" value="P:cell division"/>
    <property type="evidence" value="ECO:0007669"/>
    <property type="project" value="UniProtKB-KW"/>
</dbReference>